<sequence length="268" mass="30386">MIKVAKEYRNLLAPLFEGWEETLIWSCLQGEMGTAWSDGKNPPRAAQIIIGDFCFFAGDAASVEAEALVQNLPVQHETRTSTVLFLPQDEAWAELIVSVYGKRAQRGVRYATKKEPDVFDREMLESFRYTLPEHYRLTHIDREIYDITKQEDWAFDFCSQFESFEDYQNRGAGFAVMCGDELAAGASSYTVYHGGIEIEIDTKLSHRRKGLALACASALILHCLDHGLYPSWDAANLASVSLAEKLGYHFSHEYPYFAIEREETVSDI</sequence>
<dbReference type="InterPro" id="IPR016181">
    <property type="entry name" value="Acyl_CoA_acyltransferase"/>
</dbReference>
<accession>A0ABT1RWJ9</accession>
<name>A0ABT1RWJ9_9FIRM</name>
<evidence type="ECO:0000313" key="2">
    <source>
        <dbReference type="EMBL" id="MCQ4839026.1"/>
    </source>
</evidence>
<reference evidence="2 3" key="1">
    <citation type="submission" date="2022-06" db="EMBL/GenBank/DDBJ databases">
        <title>Isolation of gut microbiota from human fecal samples.</title>
        <authorList>
            <person name="Pamer E.G."/>
            <person name="Barat B."/>
            <person name="Waligurski E."/>
            <person name="Medina S."/>
            <person name="Paddock L."/>
            <person name="Mostad J."/>
        </authorList>
    </citation>
    <scope>NUCLEOTIDE SEQUENCE [LARGE SCALE GENOMIC DNA]</scope>
    <source>
        <strain evidence="2 3">DFI.9.73</strain>
    </source>
</reference>
<evidence type="ECO:0000259" key="1">
    <source>
        <dbReference type="PROSITE" id="PS51186"/>
    </source>
</evidence>
<dbReference type="EMBL" id="JANFZH010000006">
    <property type="protein sequence ID" value="MCQ4839026.1"/>
    <property type="molecule type" value="Genomic_DNA"/>
</dbReference>
<dbReference type="InterPro" id="IPR027365">
    <property type="entry name" value="GNAT_acetyltra_YdfB-like"/>
</dbReference>
<gene>
    <name evidence="2" type="ORF">NE695_03735</name>
</gene>
<dbReference type="SUPFAM" id="SSF55729">
    <property type="entry name" value="Acyl-CoA N-acyltransferases (Nat)"/>
    <property type="match status" value="1"/>
</dbReference>
<organism evidence="2 3">
    <name type="scientific">Neglectibacter timonensis</name>
    <dbReference type="NCBI Taxonomy" id="1776382"/>
    <lineage>
        <taxon>Bacteria</taxon>
        <taxon>Bacillati</taxon>
        <taxon>Bacillota</taxon>
        <taxon>Clostridia</taxon>
        <taxon>Eubacteriales</taxon>
        <taxon>Oscillospiraceae</taxon>
        <taxon>Neglectibacter</taxon>
    </lineage>
</organism>
<dbReference type="Gene3D" id="3.40.630.30">
    <property type="match status" value="1"/>
</dbReference>
<protein>
    <submittedName>
        <fullName evidence="2">GNAT family N-acetyltransferase</fullName>
    </submittedName>
</protein>
<dbReference type="Gene3D" id="3.40.630.110">
    <property type="entry name" value="GNAT acetyltransferase-like"/>
    <property type="match status" value="1"/>
</dbReference>
<comment type="caution">
    <text evidence="2">The sequence shown here is derived from an EMBL/GenBank/DDBJ whole genome shotgun (WGS) entry which is preliminary data.</text>
</comment>
<dbReference type="PANTHER" id="PTHR31143:SF2">
    <property type="entry name" value="FR47-LIKE DOMAIN-CONTAINING PROTEIN-RELATED"/>
    <property type="match status" value="1"/>
</dbReference>
<keyword evidence="3" id="KW-1185">Reference proteome</keyword>
<feature type="domain" description="N-acetyltransferase" evidence="1">
    <location>
        <begin position="132"/>
        <end position="266"/>
    </location>
</feature>
<dbReference type="RefSeq" id="WP_066865613.1">
    <property type="nucleotide sequence ID" value="NZ_CABKVV010000014.1"/>
</dbReference>
<dbReference type="PANTHER" id="PTHR31143">
    <property type="match status" value="1"/>
</dbReference>
<dbReference type="PROSITE" id="PS51186">
    <property type="entry name" value="GNAT"/>
    <property type="match status" value="1"/>
</dbReference>
<proteinExistence type="predicted"/>
<dbReference type="InterPro" id="IPR042573">
    <property type="entry name" value="GNAT_acetyltra_N"/>
</dbReference>
<dbReference type="Pfam" id="PF12746">
    <property type="entry name" value="GNAT_acetyltran"/>
    <property type="match status" value="1"/>
</dbReference>
<evidence type="ECO:0000313" key="3">
    <source>
        <dbReference type="Proteomes" id="UP001524473"/>
    </source>
</evidence>
<dbReference type="InterPro" id="IPR000182">
    <property type="entry name" value="GNAT_dom"/>
</dbReference>
<dbReference type="Proteomes" id="UP001524473">
    <property type="component" value="Unassembled WGS sequence"/>
</dbReference>
<dbReference type="GeneID" id="90533010"/>